<dbReference type="OMA" id="WTDSPAH"/>
<keyword evidence="3 4" id="KW-0328">Glycosyltransferase</keyword>
<name>A0A2K1JP23_PHYPA</name>
<keyword evidence="4" id="KW-1133">Transmembrane helix</keyword>
<evidence type="ECO:0000313" key="7">
    <source>
        <dbReference type="Proteomes" id="UP000006727"/>
    </source>
</evidence>
<dbReference type="GO" id="GO:0071555">
    <property type="term" value="P:cell wall organization"/>
    <property type="evidence" value="ECO:0007669"/>
    <property type="project" value="UniProtKB-KW"/>
</dbReference>
<dbReference type="AlphaFoldDB" id="A0A2K1JP23"/>
<dbReference type="KEGG" id="ppp:112289320"/>
<accession>A0A2K1JP23</accession>
<dbReference type="Gramene" id="Pp3c12_1510V3.6">
    <property type="protein sequence ID" value="Pp3c12_1510V3.6"/>
    <property type="gene ID" value="Pp3c12_1510"/>
</dbReference>
<keyword evidence="4" id="KW-0333">Golgi apparatus</keyword>
<reference evidence="6" key="3">
    <citation type="submission" date="2020-12" db="UniProtKB">
        <authorList>
            <consortium name="EnsemblPlants"/>
        </authorList>
    </citation>
    <scope>IDENTIFICATION</scope>
</reference>
<keyword evidence="4" id="KW-0961">Cell wall biogenesis/degradation</keyword>
<dbReference type="PaxDb" id="3218-PP1S128_25V6.1"/>
<dbReference type="Pfam" id="PF01501">
    <property type="entry name" value="Glyco_transf_8"/>
    <property type="match status" value="1"/>
</dbReference>
<dbReference type="GeneID" id="112289320"/>
<evidence type="ECO:0000256" key="2">
    <source>
        <dbReference type="ARBA" id="ARBA00006351"/>
    </source>
</evidence>
<dbReference type="GO" id="GO:0045489">
    <property type="term" value="P:pectin biosynthetic process"/>
    <property type="evidence" value="ECO:0007669"/>
    <property type="project" value="UniProtKB-UniPathway"/>
</dbReference>
<dbReference type="EnsemblPlants" id="Pp3c12_1510V3.1">
    <property type="protein sequence ID" value="Pp3c12_1510V3.1"/>
    <property type="gene ID" value="Pp3c12_1510"/>
</dbReference>
<keyword evidence="4" id="KW-0472">Membrane</keyword>
<protein>
    <recommendedName>
        <fullName evidence="4">Hexosyltransferase</fullName>
        <ecNumber evidence="4">2.4.1.-</ecNumber>
    </recommendedName>
</protein>
<dbReference type="InterPro" id="IPR029993">
    <property type="entry name" value="GAUT"/>
</dbReference>
<dbReference type="Pfam" id="PF25557">
    <property type="entry name" value="GAUT_1"/>
    <property type="match status" value="1"/>
</dbReference>
<dbReference type="InterPro" id="IPR002495">
    <property type="entry name" value="Glyco_trans_8"/>
</dbReference>
<dbReference type="CDD" id="cd06429">
    <property type="entry name" value="GT8_like_1"/>
    <property type="match status" value="1"/>
</dbReference>
<reference evidence="5 7" key="1">
    <citation type="journal article" date="2008" name="Science">
        <title>The Physcomitrella genome reveals evolutionary insights into the conquest of land by plants.</title>
        <authorList>
            <person name="Rensing S."/>
            <person name="Lang D."/>
            <person name="Zimmer A."/>
            <person name="Terry A."/>
            <person name="Salamov A."/>
            <person name="Shapiro H."/>
            <person name="Nishiyama T."/>
            <person name="Perroud P.-F."/>
            <person name="Lindquist E."/>
            <person name="Kamisugi Y."/>
            <person name="Tanahashi T."/>
            <person name="Sakakibara K."/>
            <person name="Fujita T."/>
            <person name="Oishi K."/>
            <person name="Shin-I T."/>
            <person name="Kuroki Y."/>
            <person name="Toyoda A."/>
            <person name="Suzuki Y."/>
            <person name="Hashimoto A."/>
            <person name="Yamaguchi K."/>
            <person name="Sugano A."/>
            <person name="Kohara Y."/>
            <person name="Fujiyama A."/>
            <person name="Anterola A."/>
            <person name="Aoki S."/>
            <person name="Ashton N."/>
            <person name="Barbazuk W.B."/>
            <person name="Barker E."/>
            <person name="Bennetzen J."/>
            <person name="Bezanilla M."/>
            <person name="Blankenship R."/>
            <person name="Cho S.H."/>
            <person name="Dutcher S."/>
            <person name="Estelle M."/>
            <person name="Fawcett J.A."/>
            <person name="Gundlach H."/>
            <person name="Hanada K."/>
            <person name="Heyl A."/>
            <person name="Hicks K.A."/>
            <person name="Hugh J."/>
            <person name="Lohr M."/>
            <person name="Mayer K."/>
            <person name="Melkozernov A."/>
            <person name="Murata T."/>
            <person name="Nelson D."/>
            <person name="Pils B."/>
            <person name="Prigge M."/>
            <person name="Reiss B."/>
            <person name="Renner T."/>
            <person name="Rombauts S."/>
            <person name="Rushton P."/>
            <person name="Sanderfoot A."/>
            <person name="Schween G."/>
            <person name="Shiu S.-H."/>
            <person name="Stueber K."/>
            <person name="Theodoulou F.L."/>
            <person name="Tu H."/>
            <person name="Van de Peer Y."/>
            <person name="Verrier P.J."/>
            <person name="Waters E."/>
            <person name="Wood A."/>
            <person name="Yang L."/>
            <person name="Cove D."/>
            <person name="Cuming A."/>
            <person name="Hasebe M."/>
            <person name="Lucas S."/>
            <person name="Mishler D.B."/>
            <person name="Reski R."/>
            <person name="Grigoriev I."/>
            <person name="Quatrano R.S."/>
            <person name="Boore J.L."/>
        </authorList>
    </citation>
    <scope>NUCLEOTIDE SEQUENCE [LARGE SCALE GENOMIC DNA]</scope>
    <source>
        <strain evidence="6 7">cv. Gransden 2004</strain>
    </source>
</reference>
<gene>
    <name evidence="6" type="primary">LOC112289320</name>
    <name evidence="5" type="ORF">PHYPA_015679</name>
</gene>
<feature type="transmembrane region" description="Helical" evidence="4">
    <location>
        <begin position="21"/>
        <end position="40"/>
    </location>
</feature>
<dbReference type="GO" id="GO:0047262">
    <property type="term" value="F:polygalacturonate 4-alpha-galacturonosyltransferase activity"/>
    <property type="evidence" value="ECO:0007669"/>
    <property type="project" value="InterPro"/>
</dbReference>
<dbReference type="RefSeq" id="XP_024390216.1">
    <property type="nucleotide sequence ID" value="XM_024534448.2"/>
</dbReference>
<proteinExistence type="inferred from homology"/>
<comment type="similarity">
    <text evidence="2 4">Belongs to the glycosyltransferase 8 family.</text>
</comment>
<evidence type="ECO:0000313" key="5">
    <source>
        <dbReference type="EMBL" id="PNR43299.1"/>
    </source>
</evidence>
<evidence type="ECO:0000256" key="1">
    <source>
        <dbReference type="ARBA" id="ARBA00004877"/>
    </source>
</evidence>
<evidence type="ECO:0000313" key="6">
    <source>
        <dbReference type="EnsemblPlants" id="Pp3c12_1510V3.1"/>
    </source>
</evidence>
<dbReference type="FunCoup" id="A0A2K1JP23">
    <property type="interactions" value="1885"/>
</dbReference>
<comment type="subcellular location">
    <subcellularLocation>
        <location evidence="4">Golgi apparatus membrane</location>
        <topology evidence="4">Single-pass type II membrane protein</topology>
    </subcellularLocation>
</comment>
<dbReference type="EnsemblPlants" id="Pp3c12_1510V3.6">
    <property type="protein sequence ID" value="Pp3c12_1510V3.6"/>
    <property type="gene ID" value="Pp3c12_1510"/>
</dbReference>
<dbReference type="Proteomes" id="UP000006727">
    <property type="component" value="Chromosome 12"/>
</dbReference>
<dbReference type="PANTHER" id="PTHR32116">
    <property type="entry name" value="GALACTURONOSYLTRANSFERASE 4-RELATED"/>
    <property type="match status" value="1"/>
</dbReference>
<comment type="pathway">
    <text evidence="1 4">Glycan metabolism; pectin biosynthesis.</text>
</comment>
<dbReference type="PANTHER" id="PTHR32116:SF4">
    <property type="entry name" value="POLYGALACTURONATE 4-ALPHA-GALACTURONOSYLTRANSFERASE"/>
    <property type="match status" value="1"/>
</dbReference>
<organism evidence="5">
    <name type="scientific">Physcomitrium patens</name>
    <name type="common">Spreading-leaved earth moss</name>
    <name type="synonym">Physcomitrella patens</name>
    <dbReference type="NCBI Taxonomy" id="3218"/>
    <lineage>
        <taxon>Eukaryota</taxon>
        <taxon>Viridiplantae</taxon>
        <taxon>Streptophyta</taxon>
        <taxon>Embryophyta</taxon>
        <taxon>Bryophyta</taxon>
        <taxon>Bryophytina</taxon>
        <taxon>Bryopsida</taxon>
        <taxon>Funariidae</taxon>
        <taxon>Funariales</taxon>
        <taxon>Funariaceae</taxon>
        <taxon>Physcomitrium</taxon>
    </lineage>
</organism>
<dbReference type="SUPFAM" id="SSF53448">
    <property type="entry name" value="Nucleotide-diphospho-sugar transferases"/>
    <property type="match status" value="1"/>
</dbReference>
<dbReference type="UniPathway" id="UPA00845"/>
<dbReference type="InterPro" id="IPR029044">
    <property type="entry name" value="Nucleotide-diphossugar_trans"/>
</dbReference>
<dbReference type="GO" id="GO:0000139">
    <property type="term" value="C:Golgi membrane"/>
    <property type="evidence" value="ECO:0007669"/>
    <property type="project" value="UniProtKB-SubCell"/>
</dbReference>
<dbReference type="EMBL" id="ABEU02000012">
    <property type="protein sequence ID" value="PNR43299.1"/>
    <property type="molecule type" value="Genomic_DNA"/>
</dbReference>
<keyword evidence="7" id="KW-1185">Reference proteome</keyword>
<dbReference type="OrthoDB" id="411524at2759"/>
<dbReference type="Gene3D" id="3.90.550.10">
    <property type="entry name" value="Spore Coat Polysaccharide Biosynthesis Protein SpsA, Chain A"/>
    <property type="match status" value="1"/>
</dbReference>
<keyword evidence="3 4" id="KW-0808">Transferase</keyword>
<sequence>MAFRKNPPNLPIRNNARNGGYRASVIALLLLSVLAPLLILTNRTSNFLSSGLSSDQSSVSLRIEEIRRRSALEGIEALFPKEVLDIVNSNSEGTGPLNLNVFGHNYLSSSWVQEEGRLSTLESQSYEDAKIVPESGVKNKLENEGWNREKTGISEEVAKSASTWKRDADIENSDALVRLMRDQLITARVYANIAQSQGHYDLVHDLKLRIKEHSGTVGDANLDAQLPSGAEDKMKLMSELLVEAREKHYDNALMVKKLRAMLQSTEDNARILKKQSTFLSQLAAKTVPKGLHCFSMRLAVEYHMLPPAKKTFQRTGRLEDPNLYHFALFSDNILAVAVVVNSTIQNAKEPEKHVFHIVTDKLNFGAMMMWFLANPPGAAVIQVQNVDDFKWLNASYSPVLKQLKSTSMKDYYFKADQTNLLAAGTSNLKYRNPKYLSMLNHLRFYLPEVFPKLNKILFLDDDIVVQRDLTPLWHTDLNGNVNGAVETCGASFHRFDKYLNFSNPLISTNFHPNACGWAYGMNVFDLKEWKKLDITGIYHRWQSLNEHRSLWKLGTLPPGLITFYNLTQPLEKSWHVLGLGYNPAVEESEIEAAAVIHWNGNMKPWLEIGMAKYKPYWTKFVNYNHPYLQQCNVIN</sequence>
<dbReference type="Gramene" id="Pp3c12_1510V3.1">
    <property type="protein sequence ID" value="Pp3c12_1510V3.1"/>
    <property type="gene ID" value="Pp3c12_1510"/>
</dbReference>
<evidence type="ECO:0000256" key="4">
    <source>
        <dbReference type="RuleBase" id="RU362027"/>
    </source>
</evidence>
<evidence type="ECO:0000256" key="3">
    <source>
        <dbReference type="ARBA" id="ARBA00022676"/>
    </source>
</evidence>
<reference evidence="5 7" key="2">
    <citation type="journal article" date="2018" name="Plant J.">
        <title>The Physcomitrella patens chromosome-scale assembly reveals moss genome structure and evolution.</title>
        <authorList>
            <person name="Lang D."/>
            <person name="Ullrich K.K."/>
            <person name="Murat F."/>
            <person name="Fuchs J."/>
            <person name="Jenkins J."/>
            <person name="Haas F.B."/>
            <person name="Piednoel M."/>
            <person name="Gundlach H."/>
            <person name="Van Bel M."/>
            <person name="Meyberg R."/>
            <person name="Vives C."/>
            <person name="Morata J."/>
            <person name="Symeonidi A."/>
            <person name="Hiss M."/>
            <person name="Muchero W."/>
            <person name="Kamisugi Y."/>
            <person name="Saleh O."/>
            <person name="Blanc G."/>
            <person name="Decker E.L."/>
            <person name="van Gessel N."/>
            <person name="Grimwood J."/>
            <person name="Hayes R.D."/>
            <person name="Graham S.W."/>
            <person name="Gunter L.E."/>
            <person name="McDaniel S.F."/>
            <person name="Hoernstein S.N.W."/>
            <person name="Larsson A."/>
            <person name="Li F.W."/>
            <person name="Perroud P.F."/>
            <person name="Phillips J."/>
            <person name="Ranjan P."/>
            <person name="Rokshar D.S."/>
            <person name="Rothfels C.J."/>
            <person name="Schneider L."/>
            <person name="Shu S."/>
            <person name="Stevenson D.W."/>
            <person name="Thummler F."/>
            <person name="Tillich M."/>
            <person name="Villarreal Aguilar J.C."/>
            <person name="Widiez T."/>
            <person name="Wong G.K."/>
            <person name="Wymore A."/>
            <person name="Zhang Y."/>
            <person name="Zimmer A.D."/>
            <person name="Quatrano R.S."/>
            <person name="Mayer K.F.X."/>
            <person name="Goodstein D."/>
            <person name="Casacuberta J.M."/>
            <person name="Vandepoele K."/>
            <person name="Reski R."/>
            <person name="Cuming A.C."/>
            <person name="Tuskan G.A."/>
            <person name="Maumus F."/>
            <person name="Salse J."/>
            <person name="Schmutz J."/>
            <person name="Rensing S.A."/>
        </authorList>
    </citation>
    <scope>NUCLEOTIDE SEQUENCE [LARGE SCALE GENOMIC DNA]</scope>
    <source>
        <strain evidence="6 7">cv. Gransden 2004</strain>
    </source>
</reference>
<dbReference type="STRING" id="3218.A0A2K1JP23"/>
<keyword evidence="4" id="KW-0812">Transmembrane</keyword>
<dbReference type="EC" id="2.4.1.-" evidence="4"/>